<protein>
    <submittedName>
        <fullName evidence="2">Uncharacterized protein</fullName>
    </submittedName>
</protein>
<evidence type="ECO:0000313" key="2">
    <source>
        <dbReference type="EMBL" id="MCD9560076.1"/>
    </source>
</evidence>
<feature type="region of interest" description="Disordered" evidence="1">
    <location>
        <begin position="60"/>
        <end position="88"/>
    </location>
</feature>
<feature type="compositionally biased region" description="Acidic residues" evidence="1">
    <location>
        <begin position="69"/>
        <end position="81"/>
    </location>
</feature>
<name>A0ABS8UPM8_DATST</name>
<evidence type="ECO:0000313" key="3">
    <source>
        <dbReference type="Proteomes" id="UP000823775"/>
    </source>
</evidence>
<comment type="caution">
    <text evidence="2">The sequence shown here is derived from an EMBL/GenBank/DDBJ whole genome shotgun (WGS) entry which is preliminary data.</text>
</comment>
<gene>
    <name evidence="2" type="ORF">HAX54_018517</name>
</gene>
<sequence>MGELTRLGEDRLHKPTYGSWYHSTNHRMVSWDCLVNPNTSLRVLCFTTSRGMSPLVVFEEGESTHQSDSSDDLNGDEDSDEGTDKGSEEEFYCNYLIKLENQAPKRKKEKDQPHLDVMMVRGRAVDISERTISQLLYGTGDDRNPIVRIRGQAAVMGARVVEKAAGRGEHVDAPAHVELSRDVPAF</sequence>
<evidence type="ECO:0000256" key="1">
    <source>
        <dbReference type="SAM" id="MobiDB-lite"/>
    </source>
</evidence>
<organism evidence="2 3">
    <name type="scientific">Datura stramonium</name>
    <name type="common">Jimsonweed</name>
    <name type="synonym">Common thornapple</name>
    <dbReference type="NCBI Taxonomy" id="4076"/>
    <lineage>
        <taxon>Eukaryota</taxon>
        <taxon>Viridiplantae</taxon>
        <taxon>Streptophyta</taxon>
        <taxon>Embryophyta</taxon>
        <taxon>Tracheophyta</taxon>
        <taxon>Spermatophyta</taxon>
        <taxon>Magnoliopsida</taxon>
        <taxon>eudicotyledons</taxon>
        <taxon>Gunneridae</taxon>
        <taxon>Pentapetalae</taxon>
        <taxon>asterids</taxon>
        <taxon>lamiids</taxon>
        <taxon>Solanales</taxon>
        <taxon>Solanaceae</taxon>
        <taxon>Solanoideae</taxon>
        <taxon>Datureae</taxon>
        <taxon>Datura</taxon>
    </lineage>
</organism>
<dbReference type="Proteomes" id="UP000823775">
    <property type="component" value="Unassembled WGS sequence"/>
</dbReference>
<keyword evidence="3" id="KW-1185">Reference proteome</keyword>
<proteinExistence type="predicted"/>
<reference evidence="2 3" key="1">
    <citation type="journal article" date="2021" name="BMC Genomics">
        <title>Datura genome reveals duplications of psychoactive alkaloid biosynthetic genes and high mutation rate following tissue culture.</title>
        <authorList>
            <person name="Rajewski A."/>
            <person name="Carter-House D."/>
            <person name="Stajich J."/>
            <person name="Litt A."/>
        </authorList>
    </citation>
    <scope>NUCLEOTIDE SEQUENCE [LARGE SCALE GENOMIC DNA]</scope>
    <source>
        <strain evidence="2">AR-01</strain>
    </source>
</reference>
<dbReference type="EMBL" id="JACEIK010002261">
    <property type="protein sequence ID" value="MCD9560076.1"/>
    <property type="molecule type" value="Genomic_DNA"/>
</dbReference>
<accession>A0ABS8UPM8</accession>